<feature type="region of interest" description="Disordered" evidence="1">
    <location>
        <begin position="1"/>
        <end position="25"/>
    </location>
</feature>
<name>A0A834KTQ7_VESVU</name>
<comment type="caution">
    <text evidence="2">The sequence shown here is derived from an EMBL/GenBank/DDBJ whole genome shotgun (WGS) entry which is preliminary data.</text>
</comment>
<feature type="compositionally biased region" description="Polar residues" evidence="1">
    <location>
        <begin position="7"/>
        <end position="16"/>
    </location>
</feature>
<proteinExistence type="predicted"/>
<evidence type="ECO:0000256" key="1">
    <source>
        <dbReference type="SAM" id="MobiDB-lite"/>
    </source>
</evidence>
<protein>
    <submittedName>
        <fullName evidence="2">Uncharacterized protein</fullName>
    </submittedName>
</protein>
<dbReference type="Proteomes" id="UP000614350">
    <property type="component" value="Unassembled WGS sequence"/>
</dbReference>
<gene>
    <name evidence="2" type="ORF">HZH66_000015</name>
</gene>
<dbReference type="EMBL" id="JACSEA010000001">
    <property type="protein sequence ID" value="KAF7411119.1"/>
    <property type="molecule type" value="Genomic_DNA"/>
</dbReference>
<accession>A0A834KTQ7</accession>
<evidence type="ECO:0000313" key="3">
    <source>
        <dbReference type="Proteomes" id="UP000614350"/>
    </source>
</evidence>
<organism evidence="2 3">
    <name type="scientific">Vespula vulgaris</name>
    <name type="common">Yellow jacket</name>
    <name type="synonym">Wasp</name>
    <dbReference type="NCBI Taxonomy" id="7454"/>
    <lineage>
        <taxon>Eukaryota</taxon>
        <taxon>Metazoa</taxon>
        <taxon>Ecdysozoa</taxon>
        <taxon>Arthropoda</taxon>
        <taxon>Hexapoda</taxon>
        <taxon>Insecta</taxon>
        <taxon>Pterygota</taxon>
        <taxon>Neoptera</taxon>
        <taxon>Endopterygota</taxon>
        <taxon>Hymenoptera</taxon>
        <taxon>Apocrita</taxon>
        <taxon>Aculeata</taxon>
        <taxon>Vespoidea</taxon>
        <taxon>Vespidae</taxon>
        <taxon>Vespinae</taxon>
        <taxon>Vespula</taxon>
    </lineage>
</organism>
<reference evidence="2" key="1">
    <citation type="journal article" date="2020" name="G3 (Bethesda)">
        <title>High-Quality Assemblies for Three Invasive Social Wasps from the &lt;i&gt;Vespula&lt;/i&gt; Genus.</title>
        <authorList>
            <person name="Harrop T.W.R."/>
            <person name="Guhlin J."/>
            <person name="McLaughlin G.M."/>
            <person name="Permina E."/>
            <person name="Stockwell P."/>
            <person name="Gilligan J."/>
            <person name="Le Lec M.F."/>
            <person name="Gruber M.A.M."/>
            <person name="Quinn O."/>
            <person name="Lovegrove M."/>
            <person name="Duncan E.J."/>
            <person name="Remnant E.J."/>
            <person name="Van Eeckhoven J."/>
            <person name="Graham B."/>
            <person name="Knapp R.A."/>
            <person name="Langford K.W."/>
            <person name="Kronenberg Z."/>
            <person name="Press M.O."/>
            <person name="Eacker S.M."/>
            <person name="Wilson-Rankin E.E."/>
            <person name="Purcell J."/>
            <person name="Lester P.J."/>
            <person name="Dearden P.K."/>
        </authorList>
    </citation>
    <scope>NUCLEOTIDE SEQUENCE</scope>
    <source>
        <strain evidence="2">Marl-1</strain>
    </source>
</reference>
<keyword evidence="3" id="KW-1185">Reference proteome</keyword>
<dbReference type="AlphaFoldDB" id="A0A834KTQ7"/>
<sequence>MSDDVRQTNQMTSTPYSAPRESRIDWRSCAQSARSDLSRCRHWLVVALPSPPTPSPSSNGGDVQWRLQAFGTLRAGRDEAL</sequence>
<evidence type="ECO:0000313" key="2">
    <source>
        <dbReference type="EMBL" id="KAF7411119.1"/>
    </source>
</evidence>